<evidence type="ECO:0000256" key="8">
    <source>
        <dbReference type="SAM" id="Phobius"/>
    </source>
</evidence>
<dbReference type="InterPro" id="IPR050539">
    <property type="entry name" value="ThrE_Dicarb/AminoAcid_Exp"/>
</dbReference>
<evidence type="ECO:0000259" key="9">
    <source>
        <dbReference type="Pfam" id="PF12821"/>
    </source>
</evidence>
<evidence type="ECO:0000256" key="7">
    <source>
        <dbReference type="ARBA" id="ARBA00034125"/>
    </source>
</evidence>
<proteinExistence type="inferred from homology"/>
<dbReference type="Pfam" id="PF12821">
    <property type="entry name" value="ThrE_2"/>
    <property type="match status" value="1"/>
</dbReference>
<dbReference type="Proteomes" id="UP001623591">
    <property type="component" value="Unassembled WGS sequence"/>
</dbReference>
<feature type="domain" description="Threonine/Serine exporter ThrE" evidence="9">
    <location>
        <begin position="5"/>
        <end position="132"/>
    </location>
</feature>
<evidence type="ECO:0000313" key="10">
    <source>
        <dbReference type="EMBL" id="MFL0247378.1"/>
    </source>
</evidence>
<accession>A0ABW8T4L3</accession>
<evidence type="ECO:0000256" key="3">
    <source>
        <dbReference type="ARBA" id="ARBA00022519"/>
    </source>
</evidence>
<evidence type="ECO:0000256" key="6">
    <source>
        <dbReference type="ARBA" id="ARBA00023136"/>
    </source>
</evidence>
<comment type="similarity">
    <text evidence="7">Belongs to the ThrE exporter (TC 2.A.79) family.</text>
</comment>
<feature type="transmembrane region" description="Helical" evidence="8">
    <location>
        <begin position="76"/>
        <end position="96"/>
    </location>
</feature>
<keyword evidence="4 8" id="KW-0812">Transmembrane</keyword>
<keyword evidence="2" id="KW-1003">Cell membrane</keyword>
<dbReference type="PANTHER" id="PTHR34390:SF1">
    <property type="entry name" value="SUCCINATE TRANSPORTER SUBUNIT YJJB-RELATED"/>
    <property type="match status" value="1"/>
</dbReference>
<name>A0ABW8T4L3_9CLOT</name>
<dbReference type="PANTHER" id="PTHR34390">
    <property type="entry name" value="UPF0442 PROTEIN YJJB-RELATED"/>
    <property type="match status" value="1"/>
</dbReference>
<reference evidence="10 11" key="1">
    <citation type="submission" date="2024-11" db="EMBL/GenBank/DDBJ databases">
        <authorList>
            <person name="Heng Y.C."/>
            <person name="Lim A.C.H."/>
            <person name="Lee J.K.Y."/>
            <person name="Kittelmann S."/>
        </authorList>
    </citation>
    <scope>NUCLEOTIDE SEQUENCE [LARGE SCALE GENOMIC DNA]</scope>
    <source>
        <strain evidence="10 11">WILCCON 0185</strain>
    </source>
</reference>
<sequence>MLIKSIYALLATLGFGIYFNIKGKNLIFASVGGAVTWFVYLLALSVNASVMIALFLASLTAGIYSEIQARYLKAPVTIFSICAVIPLVPGGGMYYTMLASVQGDINKFLTTGLNTLASAGAIAVGILVASTITKLLLVIQKARLGAHTK</sequence>
<keyword evidence="3" id="KW-0997">Cell inner membrane</keyword>
<dbReference type="InterPro" id="IPR024528">
    <property type="entry name" value="ThrE_2"/>
</dbReference>
<dbReference type="EMBL" id="JBJHZZ010000006">
    <property type="protein sequence ID" value="MFL0247378.1"/>
    <property type="molecule type" value="Genomic_DNA"/>
</dbReference>
<evidence type="ECO:0000256" key="1">
    <source>
        <dbReference type="ARBA" id="ARBA00004651"/>
    </source>
</evidence>
<evidence type="ECO:0000313" key="11">
    <source>
        <dbReference type="Proteomes" id="UP001623591"/>
    </source>
</evidence>
<keyword evidence="6 8" id="KW-0472">Membrane</keyword>
<evidence type="ECO:0000256" key="4">
    <source>
        <dbReference type="ARBA" id="ARBA00022692"/>
    </source>
</evidence>
<organism evidence="10 11">
    <name type="scientific">Candidatus Clostridium stratigraminis</name>
    <dbReference type="NCBI Taxonomy" id="3381661"/>
    <lineage>
        <taxon>Bacteria</taxon>
        <taxon>Bacillati</taxon>
        <taxon>Bacillota</taxon>
        <taxon>Clostridia</taxon>
        <taxon>Eubacteriales</taxon>
        <taxon>Clostridiaceae</taxon>
        <taxon>Clostridium</taxon>
    </lineage>
</organism>
<comment type="subcellular location">
    <subcellularLocation>
        <location evidence="1">Cell membrane</location>
        <topology evidence="1">Multi-pass membrane protein</topology>
    </subcellularLocation>
</comment>
<feature type="transmembrane region" description="Helical" evidence="8">
    <location>
        <begin position="116"/>
        <end position="139"/>
    </location>
</feature>
<keyword evidence="11" id="KW-1185">Reference proteome</keyword>
<comment type="caution">
    <text evidence="10">The sequence shown here is derived from an EMBL/GenBank/DDBJ whole genome shotgun (WGS) entry which is preliminary data.</text>
</comment>
<feature type="transmembrane region" description="Helical" evidence="8">
    <location>
        <begin position="39"/>
        <end position="64"/>
    </location>
</feature>
<gene>
    <name evidence="10" type="ORF">ACJDUG_10375</name>
</gene>
<dbReference type="RefSeq" id="WP_406769833.1">
    <property type="nucleotide sequence ID" value="NZ_JBJHZZ010000006.1"/>
</dbReference>
<protein>
    <submittedName>
        <fullName evidence="10">Threonine/serine exporter family protein</fullName>
    </submittedName>
</protein>
<evidence type="ECO:0000256" key="2">
    <source>
        <dbReference type="ARBA" id="ARBA00022475"/>
    </source>
</evidence>
<keyword evidence="5 8" id="KW-1133">Transmembrane helix</keyword>
<evidence type="ECO:0000256" key="5">
    <source>
        <dbReference type="ARBA" id="ARBA00022989"/>
    </source>
</evidence>